<feature type="domain" description="RCK C-terminal" evidence="8">
    <location>
        <begin position="136"/>
        <end position="215"/>
    </location>
</feature>
<feature type="domain" description="RCK N-terminal" evidence="7">
    <location>
        <begin position="4"/>
        <end position="119"/>
    </location>
</feature>
<evidence type="ECO:0000256" key="2">
    <source>
        <dbReference type="ARBA" id="ARBA00022448"/>
    </source>
</evidence>
<dbReference type="SUPFAM" id="SSF51735">
    <property type="entry name" value="NAD(P)-binding Rossmann-fold domains"/>
    <property type="match status" value="1"/>
</dbReference>
<evidence type="ECO:0000256" key="1">
    <source>
        <dbReference type="ARBA" id="ARBA00003660"/>
    </source>
</evidence>
<evidence type="ECO:0000256" key="3">
    <source>
        <dbReference type="ARBA" id="ARBA00022538"/>
    </source>
</evidence>
<keyword evidence="6" id="KW-0406">Ion transport</keyword>
<keyword evidence="2" id="KW-0813">Transport</keyword>
<keyword evidence="4" id="KW-0630">Potassium</keyword>
<evidence type="ECO:0000256" key="4">
    <source>
        <dbReference type="ARBA" id="ARBA00022958"/>
    </source>
</evidence>
<keyword evidence="10" id="KW-1185">Reference proteome</keyword>
<organism evidence="9 10">
    <name type="scientific">Haloarcula onubensis</name>
    <dbReference type="NCBI Taxonomy" id="2950539"/>
    <lineage>
        <taxon>Archaea</taxon>
        <taxon>Methanobacteriati</taxon>
        <taxon>Methanobacteriota</taxon>
        <taxon>Stenosarchaea group</taxon>
        <taxon>Halobacteria</taxon>
        <taxon>Halobacteriales</taxon>
        <taxon>Haloarculaceae</taxon>
        <taxon>Haloarcula</taxon>
    </lineage>
</organism>
<keyword evidence="5" id="KW-0520">NAD</keyword>
<evidence type="ECO:0000313" key="10">
    <source>
        <dbReference type="Proteomes" id="UP001268864"/>
    </source>
</evidence>
<protein>
    <submittedName>
        <fullName evidence="9">TrkA family potassium uptake protein</fullName>
    </submittedName>
</protein>
<dbReference type="Pfam" id="PF02254">
    <property type="entry name" value="TrkA_N"/>
    <property type="match status" value="1"/>
</dbReference>
<evidence type="ECO:0000313" key="9">
    <source>
        <dbReference type="EMBL" id="MDS0283360.1"/>
    </source>
</evidence>
<gene>
    <name evidence="9" type="ORF">NDI86_14615</name>
</gene>
<evidence type="ECO:0000256" key="6">
    <source>
        <dbReference type="ARBA" id="ARBA00023065"/>
    </source>
</evidence>
<dbReference type="Proteomes" id="UP001268864">
    <property type="component" value="Unassembled WGS sequence"/>
</dbReference>
<sequence length="215" mass="22364">MTRNLRVVIAGGGRVGLQTARLLVDRGDHVVLVERDESVVDDVASEWLATVINGDATHPDILRQADVGRADVVAGLTGQSGVNLAICMAAAELNPGVRTVARIDEAADDTYTQLVDAVVFPEGAGAKLAVNEIVGSDIQSLSAVTSDLDIMFVRVAADAPAAGKELTEVRFPAGTLVISDGDSVATPDLTLEPGERYLVAVEPGVADEVVQLLRG</sequence>
<dbReference type="InterPro" id="IPR050721">
    <property type="entry name" value="Trk_Ktr_HKT_K-transport"/>
</dbReference>
<dbReference type="InterPro" id="IPR036291">
    <property type="entry name" value="NAD(P)-bd_dom_sf"/>
</dbReference>
<dbReference type="PRINTS" id="PR00335">
    <property type="entry name" value="KUPTAKETRKA"/>
</dbReference>
<dbReference type="PROSITE" id="PS51202">
    <property type="entry name" value="RCK_C"/>
    <property type="match status" value="1"/>
</dbReference>
<proteinExistence type="predicted"/>
<dbReference type="PROSITE" id="PS51201">
    <property type="entry name" value="RCK_N"/>
    <property type="match status" value="1"/>
</dbReference>
<dbReference type="InterPro" id="IPR006037">
    <property type="entry name" value="RCK_C"/>
</dbReference>
<dbReference type="EMBL" id="JAMQOS010000005">
    <property type="protein sequence ID" value="MDS0283360.1"/>
    <property type="molecule type" value="Genomic_DNA"/>
</dbReference>
<name>A0ABU2FRH3_9EURY</name>
<comment type="caution">
    <text evidence="9">The sequence shown here is derived from an EMBL/GenBank/DDBJ whole genome shotgun (WGS) entry which is preliminary data.</text>
</comment>
<dbReference type="PANTHER" id="PTHR43833">
    <property type="entry name" value="POTASSIUM CHANNEL PROTEIN 2-RELATED-RELATED"/>
    <property type="match status" value="1"/>
</dbReference>
<accession>A0ABU2FRH3</accession>
<dbReference type="InterPro" id="IPR003148">
    <property type="entry name" value="RCK_N"/>
</dbReference>
<dbReference type="PANTHER" id="PTHR43833:SF5">
    <property type="entry name" value="TRK SYSTEM POTASSIUM UPTAKE PROTEIN TRKA"/>
    <property type="match status" value="1"/>
</dbReference>
<comment type="function">
    <text evidence="1">Part of a potassium transport system.</text>
</comment>
<dbReference type="Gene3D" id="3.40.50.720">
    <property type="entry name" value="NAD(P)-binding Rossmann-like Domain"/>
    <property type="match status" value="1"/>
</dbReference>
<evidence type="ECO:0000256" key="5">
    <source>
        <dbReference type="ARBA" id="ARBA00023027"/>
    </source>
</evidence>
<evidence type="ECO:0000259" key="8">
    <source>
        <dbReference type="PROSITE" id="PS51202"/>
    </source>
</evidence>
<reference evidence="9 10" key="1">
    <citation type="submission" date="2022-06" db="EMBL/GenBank/DDBJ databases">
        <title>Halomicroarcula sp. a new haloarchaeum isolate from saline soil.</title>
        <authorList>
            <person name="Strakova D."/>
            <person name="Galisteo C."/>
            <person name="Sanchez-Porro C."/>
            <person name="Ventosa A."/>
        </authorList>
    </citation>
    <scope>NUCLEOTIDE SEQUENCE [LARGE SCALE GENOMIC DNA]</scope>
    <source>
        <strain evidence="9 10">S3CR25-11</strain>
    </source>
</reference>
<dbReference type="RefSeq" id="WP_310901194.1">
    <property type="nucleotide sequence ID" value="NZ_JAMQOS010000005.1"/>
</dbReference>
<keyword evidence="3" id="KW-0633">Potassium transport</keyword>
<evidence type="ECO:0000259" key="7">
    <source>
        <dbReference type="PROSITE" id="PS51201"/>
    </source>
</evidence>
<dbReference type="InterPro" id="IPR006036">
    <property type="entry name" value="K_uptake_TrkA"/>
</dbReference>